<keyword evidence="3" id="KW-1185">Reference proteome</keyword>
<protein>
    <submittedName>
        <fullName evidence="2">Uncharacterized protein</fullName>
    </submittedName>
</protein>
<dbReference type="OrthoDB" id="548624at2759"/>
<dbReference type="EMBL" id="JAEHOD010000012">
    <property type="protein sequence ID" value="KAG2449938.1"/>
    <property type="molecule type" value="Genomic_DNA"/>
</dbReference>
<reference evidence="2" key="1">
    <citation type="journal article" date="2020" name="bioRxiv">
        <title>Comparative genomics of Chlamydomonas.</title>
        <authorList>
            <person name="Craig R.J."/>
            <person name="Hasan A.R."/>
            <person name="Ness R.W."/>
            <person name="Keightley P.D."/>
        </authorList>
    </citation>
    <scope>NUCLEOTIDE SEQUENCE</scope>
    <source>
        <strain evidence="2">CCAP 11/173</strain>
    </source>
</reference>
<feature type="region of interest" description="Disordered" evidence="1">
    <location>
        <begin position="1"/>
        <end position="25"/>
    </location>
</feature>
<feature type="region of interest" description="Disordered" evidence="1">
    <location>
        <begin position="155"/>
        <end position="273"/>
    </location>
</feature>
<feature type="region of interest" description="Disordered" evidence="1">
    <location>
        <begin position="434"/>
        <end position="507"/>
    </location>
</feature>
<name>A0A835WLH6_9CHLO</name>
<sequence>MLAARANRAGGGRGTRRASEHATKVPLSKKCKLDIKRKHLRGCQSLRGSLYADSYAVNLQLQIDGTNYPEVYKCTIKKHVNNKTSCVSYRLQGTGIYNHLRGLYMRGFAGGEDGVVLLVASTQAAPDLAYADASDGEDDGTMAGAALAIARAGAAAAGSDSEQQQARQRRPQRPRRQQRKRRRDDTDDEEDDEEAAARLAQEEEDEEEEHHGGAETSGRGRAVADGRGRVGSYSAQRRSKHQRLQSHPVHLDSLSPGSPNTAAGDDGEVDPHARHHAGTAAVPMHMHPELHPHSLAGPSGLMPHAHPHLAGGDDASAAAGLGGGGLVQQFPPPMDPLGRGGGDGGVGSAGLEAAAGPFDDVAIGMGLGVGLGGLGGLADAGALLHAMAEPGVGPGGGLPGGLLAMGRGAGGSGGGAAHLQVAAGAVAVADMHPSLAGPGPQHAGIPGMSHAGDDFGGGPHNHHNQHQHHQHQHLHANQHQQQPPVEPQPPPMLAPPSPQLPPLSLSPFSPRIVQALMGRGGAHQQVQQTVNAFGGPLDFEQGWPGRQLNYVDPWA</sequence>
<evidence type="ECO:0000313" key="2">
    <source>
        <dbReference type="EMBL" id="KAG2449938.1"/>
    </source>
</evidence>
<evidence type="ECO:0000256" key="1">
    <source>
        <dbReference type="SAM" id="MobiDB-lite"/>
    </source>
</evidence>
<feature type="compositionally biased region" description="Pro residues" evidence="1">
    <location>
        <begin position="484"/>
        <end position="501"/>
    </location>
</feature>
<feature type="compositionally biased region" description="Basic residues" evidence="1">
    <location>
        <begin position="167"/>
        <end position="182"/>
    </location>
</feature>
<organism evidence="2 3">
    <name type="scientific">Chlamydomonas schloesseri</name>
    <dbReference type="NCBI Taxonomy" id="2026947"/>
    <lineage>
        <taxon>Eukaryota</taxon>
        <taxon>Viridiplantae</taxon>
        <taxon>Chlorophyta</taxon>
        <taxon>core chlorophytes</taxon>
        <taxon>Chlorophyceae</taxon>
        <taxon>CS clade</taxon>
        <taxon>Chlamydomonadales</taxon>
        <taxon>Chlamydomonadaceae</taxon>
        <taxon>Chlamydomonas</taxon>
    </lineage>
</organism>
<feature type="compositionally biased region" description="Low complexity" evidence="1">
    <location>
        <begin position="155"/>
        <end position="166"/>
    </location>
</feature>
<feature type="compositionally biased region" description="Basic residues" evidence="1">
    <location>
        <begin position="460"/>
        <end position="476"/>
    </location>
</feature>
<feature type="region of interest" description="Disordered" evidence="1">
    <location>
        <begin position="288"/>
        <end position="309"/>
    </location>
</feature>
<evidence type="ECO:0000313" key="3">
    <source>
        <dbReference type="Proteomes" id="UP000613740"/>
    </source>
</evidence>
<proteinExistence type="predicted"/>
<dbReference type="Proteomes" id="UP000613740">
    <property type="component" value="Unassembled WGS sequence"/>
</dbReference>
<dbReference type="AlphaFoldDB" id="A0A835WLH6"/>
<comment type="caution">
    <text evidence="2">The sequence shown here is derived from an EMBL/GenBank/DDBJ whole genome shotgun (WGS) entry which is preliminary data.</text>
</comment>
<gene>
    <name evidence="2" type="ORF">HYH02_000042</name>
</gene>
<accession>A0A835WLH6</accession>